<dbReference type="Proteomes" id="UP000813068">
    <property type="component" value="Unassembled WGS sequence"/>
</dbReference>
<sequence length="122" mass="13082">MQAAILRPDPAAAFFTAERCRILEVLNHAGDPAVSVAEARVAPGVTTQLHRLHGVVERYLIVKGRGMVDVGGLQPSEVGPGDLVVIPAGVPQRIGTLGEEELVFYCICTPRFTPECYETLGE</sequence>
<accession>A0ABS6MWC8</accession>
<dbReference type="CDD" id="cd02214">
    <property type="entry name" value="cupin_MJ1618"/>
    <property type="match status" value="1"/>
</dbReference>
<dbReference type="InterPro" id="IPR052044">
    <property type="entry name" value="PKS_Associated_Protein"/>
</dbReference>
<organism evidence="2 3">
    <name type="scientific">Geopseudomonas aromaticivorans</name>
    <dbReference type="NCBI Taxonomy" id="2849492"/>
    <lineage>
        <taxon>Bacteria</taxon>
        <taxon>Pseudomonadati</taxon>
        <taxon>Pseudomonadota</taxon>
        <taxon>Gammaproteobacteria</taxon>
        <taxon>Pseudomonadales</taxon>
        <taxon>Pseudomonadaceae</taxon>
        <taxon>Geopseudomonas</taxon>
    </lineage>
</organism>
<protein>
    <submittedName>
        <fullName evidence="2">Cupin domain-containing protein</fullName>
    </submittedName>
</protein>
<reference evidence="2 3" key="1">
    <citation type="submission" date="2021-06" db="EMBL/GenBank/DDBJ databases">
        <title>Differences between aerobic and microaerobic xylene degrading microbial communities.</title>
        <authorList>
            <person name="Banerjee S."/>
            <person name="Tancsics A."/>
        </authorList>
    </citation>
    <scope>NUCLEOTIDE SEQUENCE [LARGE SCALE GENOMIC DNA]</scope>
    <source>
        <strain evidence="2 3">MAP12</strain>
    </source>
</reference>
<proteinExistence type="predicted"/>
<name>A0ABS6MWC8_9GAMM</name>
<comment type="caution">
    <text evidence="2">The sequence shown here is derived from an EMBL/GenBank/DDBJ whole genome shotgun (WGS) entry which is preliminary data.</text>
</comment>
<dbReference type="Pfam" id="PF07883">
    <property type="entry name" value="Cupin_2"/>
    <property type="match status" value="1"/>
</dbReference>
<dbReference type="InterPro" id="IPR013096">
    <property type="entry name" value="Cupin_2"/>
</dbReference>
<gene>
    <name evidence="2" type="ORF">KRX52_09895</name>
</gene>
<dbReference type="EMBL" id="JAHRGL010000020">
    <property type="protein sequence ID" value="MBV2133113.1"/>
    <property type="molecule type" value="Genomic_DNA"/>
</dbReference>
<dbReference type="PANTHER" id="PTHR36114">
    <property type="entry name" value="16.7 KDA PROTEIN IN WHIE LOCUS"/>
    <property type="match status" value="1"/>
</dbReference>
<evidence type="ECO:0000259" key="1">
    <source>
        <dbReference type="Pfam" id="PF07883"/>
    </source>
</evidence>
<feature type="domain" description="Cupin type-2" evidence="1">
    <location>
        <begin position="39"/>
        <end position="108"/>
    </location>
</feature>
<evidence type="ECO:0000313" key="2">
    <source>
        <dbReference type="EMBL" id="MBV2133113.1"/>
    </source>
</evidence>
<evidence type="ECO:0000313" key="3">
    <source>
        <dbReference type="Proteomes" id="UP000813068"/>
    </source>
</evidence>
<keyword evidence="3" id="KW-1185">Reference proteome</keyword>
<dbReference type="PANTHER" id="PTHR36114:SF8">
    <property type="entry name" value="CUPIN TYPE-1 DOMAIN-CONTAINING PROTEIN"/>
    <property type="match status" value="1"/>
</dbReference>